<feature type="domain" description="Glucose-methanol-choline oxidoreductase N-terminal" evidence="8">
    <location>
        <begin position="265"/>
        <end position="279"/>
    </location>
</feature>
<dbReference type="EMBL" id="CP059734">
    <property type="protein sequence ID" value="WDE08970.1"/>
    <property type="molecule type" value="Genomic_DNA"/>
</dbReference>
<accession>A0AAF0CE29</accession>
<keyword evidence="10" id="KW-1185">Reference proteome</keyword>
<evidence type="ECO:0000256" key="6">
    <source>
        <dbReference type="RuleBase" id="RU003968"/>
    </source>
</evidence>
<name>A0AAF0CE29_9GAMM</name>
<dbReference type="NCBIfam" id="NF002550">
    <property type="entry name" value="PRK02106.1"/>
    <property type="match status" value="1"/>
</dbReference>
<evidence type="ECO:0000256" key="5">
    <source>
        <dbReference type="PIRSR" id="PIRSR000137-2"/>
    </source>
</evidence>
<dbReference type="InterPro" id="IPR007867">
    <property type="entry name" value="GMC_OxRtase_C"/>
</dbReference>
<dbReference type="Gene3D" id="3.50.50.60">
    <property type="entry name" value="FAD/NAD(P)-binding domain"/>
    <property type="match status" value="1"/>
</dbReference>
<dbReference type="Pfam" id="PF05199">
    <property type="entry name" value="GMC_oxred_C"/>
    <property type="match status" value="1"/>
</dbReference>
<dbReference type="InterPro" id="IPR012132">
    <property type="entry name" value="GMC_OxRdtase"/>
</dbReference>
<evidence type="ECO:0000313" key="10">
    <source>
        <dbReference type="Proteomes" id="UP000032352"/>
    </source>
</evidence>
<evidence type="ECO:0000256" key="2">
    <source>
        <dbReference type="ARBA" id="ARBA00010790"/>
    </source>
</evidence>
<dbReference type="InterPro" id="IPR000172">
    <property type="entry name" value="GMC_OxRdtase_N"/>
</dbReference>
<comment type="cofactor">
    <cofactor evidence="1 5">
        <name>FAD</name>
        <dbReference type="ChEBI" id="CHEBI:57692"/>
    </cofactor>
</comment>
<proteinExistence type="inferred from homology"/>
<dbReference type="SUPFAM" id="SSF54373">
    <property type="entry name" value="FAD-linked reductases, C-terminal domain"/>
    <property type="match status" value="1"/>
</dbReference>
<organism evidence="9 10">
    <name type="scientific">Thalassomonas viridans</name>
    <dbReference type="NCBI Taxonomy" id="137584"/>
    <lineage>
        <taxon>Bacteria</taxon>
        <taxon>Pseudomonadati</taxon>
        <taxon>Pseudomonadota</taxon>
        <taxon>Gammaproteobacteria</taxon>
        <taxon>Alteromonadales</taxon>
        <taxon>Colwelliaceae</taxon>
        <taxon>Thalassomonas</taxon>
    </lineage>
</organism>
<dbReference type="GO" id="GO:0050660">
    <property type="term" value="F:flavin adenine dinucleotide binding"/>
    <property type="evidence" value="ECO:0007669"/>
    <property type="project" value="InterPro"/>
</dbReference>
<keyword evidence="4 5" id="KW-0274">FAD</keyword>
<dbReference type="SUPFAM" id="SSF51905">
    <property type="entry name" value="FAD/NAD(P)-binding domain"/>
    <property type="match status" value="1"/>
</dbReference>
<feature type="binding site" evidence="5">
    <location>
        <position position="218"/>
    </location>
    <ligand>
        <name>FAD</name>
        <dbReference type="ChEBI" id="CHEBI:57692"/>
    </ligand>
</feature>
<dbReference type="RefSeq" id="WP_044840775.1">
    <property type="nucleotide sequence ID" value="NZ_CP059734.1"/>
</dbReference>
<dbReference type="PIRSF" id="PIRSF000137">
    <property type="entry name" value="Alcohol_oxidase"/>
    <property type="match status" value="1"/>
</dbReference>
<gene>
    <name evidence="9" type="ORF">SG34_029750</name>
</gene>
<evidence type="ECO:0000313" key="9">
    <source>
        <dbReference type="EMBL" id="WDE08970.1"/>
    </source>
</evidence>
<evidence type="ECO:0000256" key="4">
    <source>
        <dbReference type="ARBA" id="ARBA00022827"/>
    </source>
</evidence>
<dbReference type="KEGG" id="tvd:SG34_029750"/>
<dbReference type="Proteomes" id="UP000032352">
    <property type="component" value="Chromosome pTvir"/>
</dbReference>
<evidence type="ECO:0000259" key="8">
    <source>
        <dbReference type="PROSITE" id="PS00624"/>
    </source>
</evidence>
<dbReference type="PROSITE" id="PS00623">
    <property type="entry name" value="GMC_OXRED_1"/>
    <property type="match status" value="1"/>
</dbReference>
<evidence type="ECO:0000256" key="3">
    <source>
        <dbReference type="ARBA" id="ARBA00022630"/>
    </source>
</evidence>
<protein>
    <submittedName>
        <fullName evidence="9">Choline dehydrogenase</fullName>
        <ecNumber evidence="9">1.1.99.1</ecNumber>
    </submittedName>
</protein>
<dbReference type="PANTHER" id="PTHR11552">
    <property type="entry name" value="GLUCOSE-METHANOL-CHOLINE GMC OXIDOREDUCTASE"/>
    <property type="match status" value="1"/>
</dbReference>
<dbReference type="AlphaFoldDB" id="A0AAF0CE29"/>
<evidence type="ECO:0000259" key="7">
    <source>
        <dbReference type="PROSITE" id="PS00623"/>
    </source>
</evidence>
<keyword evidence="9" id="KW-0560">Oxidoreductase</keyword>
<dbReference type="EC" id="1.1.99.1" evidence="9"/>
<reference evidence="9 10" key="1">
    <citation type="journal article" date="2015" name="Genome Announc.">
        <title>Draft Genome Sequences of Marine Isolates of Thalassomonas viridans and Thalassomonas actiniarum.</title>
        <authorList>
            <person name="Olonade I."/>
            <person name="van Zyl L.J."/>
            <person name="Trindade M."/>
        </authorList>
    </citation>
    <scope>NUCLEOTIDE SEQUENCE [LARGE SCALE GENOMIC DNA]</scope>
    <source>
        <strain evidence="9 10">XOM25</strain>
    </source>
</reference>
<keyword evidence="3 6" id="KW-0285">Flavoprotein</keyword>
<feature type="domain" description="Glucose-methanol-choline oxidoreductase N-terminal" evidence="7">
    <location>
        <begin position="81"/>
        <end position="104"/>
    </location>
</feature>
<dbReference type="Gene3D" id="3.30.560.10">
    <property type="entry name" value="Glucose Oxidase, domain 3"/>
    <property type="match status" value="1"/>
</dbReference>
<comment type="similarity">
    <text evidence="2 6">Belongs to the GMC oxidoreductase family.</text>
</comment>
<sequence>MTTFDFIIIGGGSAGCVLAERLSACGQYQVCLLEAGPKDSSNNIHVPLGVINLMRSKTLNWQYNSHAETSQNQRQIFNPRGKTLGGSSSINAMLYVRGQKEDYDHWAALGNDLWSFDQVLPYFKSTQFQERGASEFHGTDGQLNVADSRSKLPVFDDFIQSAQHAGFKANDDFNGADQEGVGYYQLTQKDGRRFSAAKGFLTPNLDRPNLTVLTDVSVTKLIIDNKKVTGVYYLEKSLEKSREKGNENSQLKQLHARREVLLSAGAFNSPQLLMLSGIGPKDELAKHGIPLAHELPGVGQNLQDHVDVMVVTKHQRNDLLALRPKAAWWAVKDAMKFFGGKRGVLTSPVAEAGGFIKSEPQLTRPDLQLHFIPAAMDDHGRNFKMLTNYAVSLHICLLRPKSRGSVTLYDKEIDSNPKIQLNMLAEADDRQTMIKGVRLAREILAQPPLADKNGDEIFPGENCQSDEAIVEFLKEKCNTIYHPVGTCKMGNDDMAVVDQSLKVHGMEQLRVIDASVMPTLISGNTNAPTIMIAAKAADMILNEHARAN</sequence>
<evidence type="ECO:0000256" key="1">
    <source>
        <dbReference type="ARBA" id="ARBA00001974"/>
    </source>
</evidence>
<dbReference type="InterPro" id="IPR036188">
    <property type="entry name" value="FAD/NAD-bd_sf"/>
</dbReference>
<reference evidence="9 10" key="2">
    <citation type="journal article" date="2022" name="Mar. Drugs">
        <title>Bioassay-Guided Fractionation Leads to the Detection of Cholic Acid Generated by the Rare Thalassomonas sp.</title>
        <authorList>
            <person name="Pheiffer F."/>
            <person name="Schneider Y.K."/>
            <person name="Hansen E.H."/>
            <person name="Andersen J.H."/>
            <person name="Isaksson J."/>
            <person name="Busche T."/>
            <person name="R C."/>
            <person name="Kalinowski J."/>
            <person name="Zyl L.V."/>
            <person name="Trindade M."/>
        </authorList>
    </citation>
    <scope>NUCLEOTIDE SEQUENCE [LARGE SCALE GENOMIC DNA]</scope>
    <source>
        <strain evidence="9 10">XOM25</strain>
    </source>
</reference>
<dbReference type="GO" id="GO:0008812">
    <property type="term" value="F:choline dehydrogenase activity"/>
    <property type="evidence" value="ECO:0007669"/>
    <property type="project" value="UniProtKB-EC"/>
</dbReference>
<dbReference type="Pfam" id="PF00732">
    <property type="entry name" value="GMC_oxred_N"/>
    <property type="match status" value="1"/>
</dbReference>
<dbReference type="PROSITE" id="PS00624">
    <property type="entry name" value="GMC_OXRED_2"/>
    <property type="match status" value="1"/>
</dbReference>
<dbReference type="PANTHER" id="PTHR11552:SF147">
    <property type="entry name" value="CHOLINE DEHYDROGENASE, MITOCHONDRIAL"/>
    <property type="match status" value="1"/>
</dbReference>